<keyword evidence="4" id="KW-1185">Reference proteome</keyword>
<feature type="region of interest" description="Disordered" evidence="1">
    <location>
        <begin position="331"/>
        <end position="351"/>
    </location>
</feature>
<dbReference type="EMBL" id="JAOCQI010000003">
    <property type="protein sequence ID" value="MCT7313262.1"/>
    <property type="molecule type" value="Genomic_DNA"/>
</dbReference>
<dbReference type="RefSeq" id="WP_260785009.1">
    <property type="nucleotide sequence ID" value="NZ_JAOCQI010000003.1"/>
</dbReference>
<evidence type="ECO:0000256" key="1">
    <source>
        <dbReference type="SAM" id="MobiDB-lite"/>
    </source>
</evidence>
<organism evidence="3 4">
    <name type="scientific">Ralstonia mojiangensis</name>
    <dbReference type="NCBI Taxonomy" id="2953895"/>
    <lineage>
        <taxon>Bacteria</taxon>
        <taxon>Pseudomonadati</taxon>
        <taxon>Pseudomonadota</taxon>
        <taxon>Betaproteobacteria</taxon>
        <taxon>Burkholderiales</taxon>
        <taxon>Burkholderiaceae</taxon>
        <taxon>Ralstonia</taxon>
    </lineage>
</organism>
<dbReference type="Pfam" id="PF08867">
    <property type="entry name" value="FRG"/>
    <property type="match status" value="1"/>
</dbReference>
<reference evidence="3 4" key="1">
    <citation type="journal article" date="2023" name="Front. Microbiol.">
        <title>Ralstonia chuxiongensis sp. nov., Ralstonia mojiangensis sp. nov., and Ralstonia soli sp. nov., isolated from tobacco fields, are three novel species in the family Burkholderiaceae.</title>
        <authorList>
            <person name="Lu C.H."/>
            <person name="Zhang Y.Y."/>
            <person name="Jiang N."/>
            <person name="Chen W."/>
            <person name="Shao X."/>
            <person name="Zhao Z.M."/>
            <person name="Lu W.L."/>
            <person name="Hu X."/>
            <person name="Xi Y.X."/>
            <person name="Zou S.Y."/>
            <person name="Wei Q.J."/>
            <person name="Lin Z.L."/>
            <person name="Gong L."/>
            <person name="Gai X.T."/>
            <person name="Zhang L.Q."/>
            <person name="Li J.Y."/>
            <person name="Jin Y."/>
            <person name="Xia Z.Y."/>
        </authorList>
    </citation>
    <scope>NUCLEOTIDE SEQUENCE [LARGE SCALE GENOMIC DNA]</scope>
    <source>
        <strain evidence="3 4">22TCJT01-1</strain>
    </source>
</reference>
<dbReference type="InterPro" id="IPR014966">
    <property type="entry name" value="FRG-dom"/>
</dbReference>
<comment type="caution">
    <text evidence="3">The sequence shown here is derived from an EMBL/GenBank/DDBJ whole genome shotgun (WGS) entry which is preliminary data.</text>
</comment>
<evidence type="ECO:0000313" key="3">
    <source>
        <dbReference type="EMBL" id="MCT7313262.1"/>
    </source>
</evidence>
<evidence type="ECO:0000313" key="4">
    <source>
        <dbReference type="Proteomes" id="UP001164420"/>
    </source>
</evidence>
<gene>
    <name evidence="3" type="ORF">N5J06_19995</name>
</gene>
<accession>A0ABT2LEB2</accession>
<sequence>MRIAPATVLLEISKNYADHRSRREDSWYWYKERETVGAIPFAVSILYRGQHTRYTPLLTSIARGLESSDIGEIFRCPIADQAKVVFRLAQAWWFSRELRRHPIAVHAANQRLDLDEIALAQHYGIPTGYLDLTDDFNVSAFFATCRETENGWEPVDTGVGVIYRVHLDKLDAPFDSYVPLGPQQLPRPSEQCAWVTELSFYPSFEMQPGVEMLHFQHDRHVGQHFLEMYAGGERLFPPDPLADVAAEILACGEIPVDLVEAALESFVSNPYGILPEDLPALRKEISTLATQISDRRLLTDQAIQSLLDDQDWHKKMLGTVNARAIAVRRVTVPHTENDPKPDSAAGTDSVI</sequence>
<name>A0ABT2LEB2_9RALS</name>
<protein>
    <submittedName>
        <fullName evidence="3">FRG domain-containing protein</fullName>
    </submittedName>
</protein>
<proteinExistence type="predicted"/>
<feature type="domain" description="FRG" evidence="2">
    <location>
        <begin position="41"/>
        <end position="163"/>
    </location>
</feature>
<evidence type="ECO:0000259" key="2">
    <source>
        <dbReference type="SMART" id="SM00901"/>
    </source>
</evidence>
<dbReference type="Proteomes" id="UP001164420">
    <property type="component" value="Unassembled WGS sequence"/>
</dbReference>
<dbReference type="SMART" id="SM00901">
    <property type="entry name" value="FRG"/>
    <property type="match status" value="1"/>
</dbReference>